<proteinExistence type="predicted"/>
<dbReference type="RefSeq" id="WP_096993675.1">
    <property type="nucleotide sequence ID" value="NZ_JBHSII010000004.1"/>
</dbReference>
<protein>
    <submittedName>
        <fullName evidence="1">Uncharacterized protein</fullName>
    </submittedName>
</protein>
<dbReference type="OrthoDB" id="9771071at2"/>
<dbReference type="AlphaFoldDB" id="A0A240EIJ3"/>
<organism evidence="1 2">
    <name type="scientific">Vibrio thalassae</name>
    <dbReference type="NCBI Taxonomy" id="1243014"/>
    <lineage>
        <taxon>Bacteria</taxon>
        <taxon>Pseudomonadati</taxon>
        <taxon>Pseudomonadota</taxon>
        <taxon>Gammaproteobacteria</taxon>
        <taxon>Vibrionales</taxon>
        <taxon>Vibrionaceae</taxon>
        <taxon>Vibrio</taxon>
    </lineage>
</organism>
<evidence type="ECO:0000313" key="2">
    <source>
        <dbReference type="Proteomes" id="UP000219336"/>
    </source>
</evidence>
<name>A0A240EIJ3_9VIBR</name>
<dbReference type="Proteomes" id="UP000219336">
    <property type="component" value="Unassembled WGS sequence"/>
</dbReference>
<gene>
    <name evidence="1" type="ORF">VTH8203_02130</name>
</gene>
<accession>A0A240EIJ3</accession>
<evidence type="ECO:0000313" key="1">
    <source>
        <dbReference type="EMBL" id="SNX48512.1"/>
    </source>
</evidence>
<keyword evidence="2" id="KW-1185">Reference proteome</keyword>
<reference evidence="2" key="1">
    <citation type="submission" date="2016-06" db="EMBL/GenBank/DDBJ databases">
        <authorList>
            <person name="Rodrigo-Torres L."/>
            <person name="Arahal R.D."/>
            <person name="Lucena T."/>
        </authorList>
    </citation>
    <scope>NUCLEOTIDE SEQUENCE [LARGE SCALE GENOMIC DNA]</scope>
    <source>
        <strain evidence="2">CECT8203</strain>
    </source>
</reference>
<dbReference type="EMBL" id="OANU01000028">
    <property type="protein sequence ID" value="SNX48512.1"/>
    <property type="molecule type" value="Genomic_DNA"/>
</dbReference>
<dbReference type="Gene3D" id="2.40.160.50">
    <property type="entry name" value="membrane protein fhac: a member of the omp85/tpsb transporter family"/>
    <property type="match status" value="1"/>
</dbReference>
<sequence>MKDDSVRYTGRIFHGDLKLKYYGDGNDPIFADDPLNYDMTIIGIMLRSLFQLGDSHWYVGPQYNYMQTEITFNQFNDFWPEAETVKSGGIGVVLHYDTRDDNYYPTTGWYAQLS</sequence>